<dbReference type="SUPFAM" id="SSF81324">
    <property type="entry name" value="Voltage-gated potassium channels"/>
    <property type="match status" value="1"/>
</dbReference>
<evidence type="ECO:0000256" key="5">
    <source>
        <dbReference type="ARBA" id="ARBA00022692"/>
    </source>
</evidence>
<evidence type="ECO:0000256" key="1">
    <source>
        <dbReference type="ARBA" id="ARBA00004651"/>
    </source>
</evidence>
<evidence type="ECO:0000313" key="18">
    <source>
        <dbReference type="Proteomes" id="UP000790347"/>
    </source>
</evidence>
<dbReference type="AlphaFoldDB" id="A0A922LCN2"/>
<dbReference type="GO" id="GO:0005886">
    <property type="term" value="C:plasma membrane"/>
    <property type="evidence" value="ECO:0007669"/>
    <property type="project" value="UniProtKB-SubCell"/>
</dbReference>
<proteinExistence type="inferred from homology"/>
<accession>A0A922LCN2</accession>
<evidence type="ECO:0000313" key="16">
    <source>
        <dbReference type="EMBL" id="KAH7642523.1"/>
    </source>
</evidence>
<reference evidence="17" key="4">
    <citation type="journal article" date="2022" name="Res Sq">
        <title>Comparative Genomics Reveals Insights into the Divergent Evolution of Astigmatic Mites and Household Pest Adaptations.</title>
        <authorList>
            <person name="Xiong Q."/>
            <person name="Wan A.T.-Y."/>
            <person name="Liu X.-Y."/>
            <person name="Fung C.S.-H."/>
            <person name="Xiao X."/>
            <person name="Malainual N."/>
            <person name="Hou J."/>
            <person name="Wang L."/>
            <person name="Wang M."/>
            <person name="Yang K."/>
            <person name="Cui Y."/>
            <person name="Leung E."/>
            <person name="Nong W."/>
            <person name="Shin S.-K."/>
            <person name="Au S."/>
            <person name="Jeong K.Y."/>
            <person name="Chew F.T."/>
            <person name="Hui J."/>
            <person name="Leung T.F."/>
            <person name="Tungtrongchitr A."/>
            <person name="Zhong N."/>
            <person name="Liu Z."/>
            <person name="Tsui S."/>
        </authorList>
    </citation>
    <scope>NUCLEOTIDE SEQUENCE</scope>
    <source>
        <strain evidence="17">Derf</strain>
        <tissue evidence="17">Whole organism</tissue>
    </source>
</reference>
<protein>
    <submittedName>
        <fullName evidence="17">Uncharacterized protein</fullName>
    </submittedName>
</protein>
<evidence type="ECO:0000259" key="15">
    <source>
        <dbReference type="Pfam" id="PF10613"/>
    </source>
</evidence>
<feature type="domain" description="Ionotropic glutamate receptor C-terminal" evidence="14">
    <location>
        <begin position="533"/>
        <end position="808"/>
    </location>
</feature>
<keyword evidence="12" id="KW-0407">Ion channel</keyword>
<dbReference type="PANTHER" id="PTHR42643">
    <property type="entry name" value="IONOTROPIC RECEPTOR 20A-RELATED"/>
    <property type="match status" value="1"/>
</dbReference>
<name>A0A922LCN2_DERFA</name>
<feature type="transmembrane region" description="Helical" evidence="13">
    <location>
        <begin position="604"/>
        <end position="627"/>
    </location>
</feature>
<evidence type="ECO:0000259" key="14">
    <source>
        <dbReference type="Pfam" id="PF00060"/>
    </source>
</evidence>
<evidence type="ECO:0000256" key="7">
    <source>
        <dbReference type="ARBA" id="ARBA00023065"/>
    </source>
</evidence>
<feature type="domain" description="Ionotropic glutamate receptor L-glutamate and glycine-binding" evidence="15">
    <location>
        <begin position="413"/>
        <end position="519"/>
    </location>
</feature>
<evidence type="ECO:0000256" key="4">
    <source>
        <dbReference type="ARBA" id="ARBA00022475"/>
    </source>
</evidence>
<evidence type="ECO:0000256" key="2">
    <source>
        <dbReference type="ARBA" id="ARBA00008685"/>
    </source>
</evidence>
<sequence>MIDLPGSTSFTMRIAFIFDQSNSSTMVEFEHQLRQFNPINETVSFNFDYYNRLDEFVNETETDCPYSFVMAMASCEQNSKLYRHLRIHCYGSILFTFFESICERPPKDIGFGIPNIRSANEILPLIYDVGLVLPESSKQIIILYENNLDLYDFHRYFHKSMTTKTLEYRLEPEIGTNERLTRSNEEIINGFNVDIDSPTFFIVIGRMILLEKIIRTLKLSSLSNRQNKWTFIITDNQDVDKNNSNNVDTTFIDMSSETREKLSVSDVFLIHNQSNRQCFLSRMNDYIQTDILHVINKSIQNVFDPKTIHTFINGTASKRIQIKNRLMSDIKISLDSSDFGQDCHTYVVESLFRHRTNDLVDEQKGIVQINNKGVKYEIHTQTHGTWNVFKGLLTDGRDGPFRPAVVDYKNRPLKIGIVHQPPYVQITMVNGTQDIKGTNYEMILVIAAKMNFTPVYTVYDTMGSLQTQNDSLKNLIQKVSEGEVEIGANGYWKTMASFKIADFTYPYDMEDISIVVRKTDEDHRFLFLAPFAWDAWLCLLMIVIMIGPTLWLVHHSSCYYEYYKLKNGRGLFKLGNCVWYCYGALVNQGGDYLPLAISGRILVAFWWLFVIVIYTTYSGNLVALLTFPKIFNPIENLDDLLSQKGSIKYGVFKSRGVADLILDSPENRIQMLADNLEYFEDSETQIVFNMVKDLKLVLLSPDQEAKLLISQEYQQSNYQDCKLRIAKEPLTTKPVSFLLRKNLEENFVLRLNHEMGRMAKSGLVTLWNRKYNVKGNNCLYPLVMRNSQGKEIQLSHMIDCFFLLGCGLIIGIAVLIVEMIKQRQLPISMKNNPKAKESTSLMNKMNMNKLRSLFHKIQNGFRNGFYEDLDRPKQPLQLSANDPMTSMMMVKPTAAIGRPAYFTYNTNYYNNIIRDQFNRNLNDYSSDSTSSYRKEWNKTFRRQQKLYYFQKNLDNLPKRNPMSYSRKQPTTQKY</sequence>
<evidence type="ECO:0000256" key="6">
    <source>
        <dbReference type="ARBA" id="ARBA00022989"/>
    </source>
</evidence>
<dbReference type="PANTHER" id="PTHR42643:SF24">
    <property type="entry name" value="IONOTROPIC RECEPTOR 60A"/>
    <property type="match status" value="1"/>
</dbReference>
<comment type="subcellular location">
    <subcellularLocation>
        <location evidence="1">Cell membrane</location>
        <topology evidence="1">Multi-pass membrane protein</topology>
    </subcellularLocation>
</comment>
<keyword evidence="11" id="KW-1071">Ligand-gated ion channel</keyword>
<dbReference type="Gene3D" id="1.10.287.70">
    <property type="match status" value="1"/>
</dbReference>
<reference evidence="17" key="1">
    <citation type="submission" date="2013-05" db="EMBL/GenBank/DDBJ databases">
        <authorList>
            <person name="Yim A.K.Y."/>
            <person name="Chan T.F."/>
            <person name="Ji K.M."/>
            <person name="Liu X.Y."/>
            <person name="Zhou J.W."/>
            <person name="Li R.Q."/>
            <person name="Yang K.Y."/>
            <person name="Li J."/>
            <person name="Li M."/>
            <person name="Law P.T.W."/>
            <person name="Wu Y.L."/>
            <person name="Cai Z.L."/>
            <person name="Qin H."/>
            <person name="Bao Y."/>
            <person name="Leung R.K.K."/>
            <person name="Ng P.K.S."/>
            <person name="Zou J."/>
            <person name="Zhong X.J."/>
            <person name="Ran P.X."/>
            <person name="Zhong N.S."/>
            <person name="Liu Z.G."/>
            <person name="Tsui S.K.W."/>
        </authorList>
    </citation>
    <scope>NUCLEOTIDE SEQUENCE</scope>
    <source>
        <strain evidence="17">Derf</strain>
        <tissue evidence="17">Whole organism</tissue>
    </source>
</reference>
<reference evidence="16" key="3">
    <citation type="journal article" date="2021" name="World Allergy Organ. J.">
        <title>Chromosome-level assembly of Dermatophagoides farinae genome and transcriptome reveals two novel allergens Der f 37 and Der f 39.</title>
        <authorList>
            <person name="Chen J."/>
            <person name="Cai Z."/>
            <person name="Fan D."/>
            <person name="Hu J."/>
            <person name="Hou Y."/>
            <person name="He Y."/>
            <person name="Zhang Z."/>
            <person name="Zhao Z."/>
            <person name="Gao P."/>
            <person name="Hu W."/>
            <person name="Sun J."/>
            <person name="Li J."/>
            <person name="Ji K."/>
        </authorList>
    </citation>
    <scope>NUCLEOTIDE SEQUENCE</scope>
    <source>
        <strain evidence="16">JKM2019</strain>
    </source>
</reference>
<keyword evidence="3" id="KW-0813">Transport</keyword>
<organism evidence="17 18">
    <name type="scientific">Dermatophagoides farinae</name>
    <name type="common">American house dust mite</name>
    <dbReference type="NCBI Taxonomy" id="6954"/>
    <lineage>
        <taxon>Eukaryota</taxon>
        <taxon>Metazoa</taxon>
        <taxon>Ecdysozoa</taxon>
        <taxon>Arthropoda</taxon>
        <taxon>Chelicerata</taxon>
        <taxon>Arachnida</taxon>
        <taxon>Acari</taxon>
        <taxon>Acariformes</taxon>
        <taxon>Sarcoptiformes</taxon>
        <taxon>Astigmata</taxon>
        <taxon>Psoroptidia</taxon>
        <taxon>Analgoidea</taxon>
        <taxon>Pyroglyphidae</taxon>
        <taxon>Dermatophagoidinae</taxon>
        <taxon>Dermatophagoides</taxon>
    </lineage>
</organism>
<evidence type="ECO:0000256" key="8">
    <source>
        <dbReference type="ARBA" id="ARBA00023136"/>
    </source>
</evidence>
<evidence type="ECO:0000256" key="3">
    <source>
        <dbReference type="ARBA" id="ARBA00022448"/>
    </source>
</evidence>
<dbReference type="InterPro" id="IPR019594">
    <property type="entry name" value="Glu/Gly-bd"/>
</dbReference>
<dbReference type="EMBL" id="SDOV01000004">
    <property type="protein sequence ID" value="KAH7642523.1"/>
    <property type="molecule type" value="Genomic_DNA"/>
</dbReference>
<dbReference type="SUPFAM" id="SSF53850">
    <property type="entry name" value="Periplasmic binding protein-like II"/>
    <property type="match status" value="1"/>
</dbReference>
<reference evidence="16" key="2">
    <citation type="submission" date="2020-06" db="EMBL/GenBank/DDBJ databases">
        <authorList>
            <person name="Ji K."/>
            <person name="Li J."/>
        </authorList>
    </citation>
    <scope>NUCLEOTIDE SEQUENCE</scope>
    <source>
        <strain evidence="16">JKM2019</strain>
        <tissue evidence="16">Whole body</tissue>
    </source>
</reference>
<comment type="caution">
    <text evidence="17">The sequence shown here is derived from an EMBL/GenBank/DDBJ whole genome shotgun (WGS) entry which is preliminary data.</text>
</comment>
<keyword evidence="6 13" id="KW-1133">Transmembrane helix</keyword>
<dbReference type="FunFam" id="1.10.287.70:FF:000143">
    <property type="entry name" value="Probable glutamate receptor"/>
    <property type="match status" value="1"/>
</dbReference>
<dbReference type="EMBL" id="ASGP02000001">
    <property type="protein sequence ID" value="KAH9529812.1"/>
    <property type="molecule type" value="Genomic_DNA"/>
</dbReference>
<evidence type="ECO:0000256" key="13">
    <source>
        <dbReference type="SAM" id="Phobius"/>
    </source>
</evidence>
<dbReference type="Proteomes" id="UP000790347">
    <property type="component" value="Unassembled WGS sequence"/>
</dbReference>
<feature type="transmembrane region" description="Helical" evidence="13">
    <location>
        <begin position="525"/>
        <end position="547"/>
    </location>
</feature>
<evidence type="ECO:0000256" key="12">
    <source>
        <dbReference type="ARBA" id="ARBA00023303"/>
    </source>
</evidence>
<keyword evidence="5 13" id="KW-0812">Transmembrane</keyword>
<keyword evidence="18" id="KW-1185">Reference proteome</keyword>
<evidence type="ECO:0000313" key="17">
    <source>
        <dbReference type="EMBL" id="KAH9529812.1"/>
    </source>
</evidence>
<keyword evidence="7" id="KW-0406">Ion transport</keyword>
<dbReference type="Proteomes" id="UP000828236">
    <property type="component" value="Unassembled WGS sequence"/>
</dbReference>
<keyword evidence="9" id="KW-0675">Receptor</keyword>
<keyword evidence="10" id="KW-0325">Glycoprotein</keyword>
<keyword evidence="8 13" id="KW-0472">Membrane</keyword>
<comment type="similarity">
    <text evidence="2">Belongs to the glutamate-gated ion channel (TC 1.A.10.1) family.</text>
</comment>
<dbReference type="InterPro" id="IPR001320">
    <property type="entry name" value="Iontro_rcpt_C"/>
</dbReference>
<evidence type="ECO:0000256" key="10">
    <source>
        <dbReference type="ARBA" id="ARBA00023180"/>
    </source>
</evidence>
<dbReference type="GO" id="GO:0015276">
    <property type="term" value="F:ligand-gated monoatomic ion channel activity"/>
    <property type="evidence" value="ECO:0007669"/>
    <property type="project" value="InterPro"/>
</dbReference>
<evidence type="ECO:0000256" key="11">
    <source>
        <dbReference type="ARBA" id="ARBA00023286"/>
    </source>
</evidence>
<gene>
    <name evidence="17" type="ORF">DERF_003675</name>
    <name evidence="16" type="ORF">HUG17_5568</name>
</gene>
<dbReference type="InterPro" id="IPR052192">
    <property type="entry name" value="Insect_Ionotropic_Sensory_Rcpt"/>
</dbReference>
<keyword evidence="4" id="KW-1003">Cell membrane</keyword>
<dbReference type="Gene3D" id="3.40.190.10">
    <property type="entry name" value="Periplasmic binding protein-like II"/>
    <property type="match status" value="1"/>
</dbReference>
<dbReference type="Pfam" id="PF00060">
    <property type="entry name" value="Lig_chan"/>
    <property type="match status" value="1"/>
</dbReference>
<dbReference type="Pfam" id="PF10613">
    <property type="entry name" value="Lig_chan-Glu_bd"/>
    <property type="match status" value="1"/>
</dbReference>
<feature type="transmembrane region" description="Helical" evidence="13">
    <location>
        <begin position="800"/>
        <end position="820"/>
    </location>
</feature>
<dbReference type="GO" id="GO:0050906">
    <property type="term" value="P:detection of stimulus involved in sensory perception"/>
    <property type="evidence" value="ECO:0007669"/>
    <property type="project" value="UniProtKB-ARBA"/>
</dbReference>
<evidence type="ECO:0000256" key="9">
    <source>
        <dbReference type="ARBA" id="ARBA00023170"/>
    </source>
</evidence>